<evidence type="ECO:0000313" key="4">
    <source>
        <dbReference type="EMBL" id="SHL72743.1"/>
    </source>
</evidence>
<dbReference type="EMBL" id="FRBN01000032">
    <property type="protein sequence ID" value="SHL72743.1"/>
    <property type="molecule type" value="Genomic_DNA"/>
</dbReference>
<accession>A0A1M7D007</accession>
<dbReference type="Gene3D" id="3.20.20.80">
    <property type="entry name" value="Glycosidases"/>
    <property type="match status" value="1"/>
</dbReference>
<dbReference type="InterPro" id="IPR056490">
    <property type="entry name" value="Rcc01698_C"/>
</dbReference>
<dbReference type="CDD" id="cd19607">
    <property type="entry name" value="GTA_TIM-barrel-like"/>
    <property type="match status" value="1"/>
</dbReference>
<gene>
    <name evidence="4" type="ORF">SAMN05444414_13228</name>
</gene>
<dbReference type="InterPro" id="IPR025195">
    <property type="entry name" value="GTA_TIM_dom"/>
</dbReference>
<evidence type="ECO:0000313" key="5">
    <source>
        <dbReference type="Proteomes" id="UP000184191"/>
    </source>
</evidence>
<dbReference type="Pfam" id="PF23666">
    <property type="entry name" value="Rcc01698_C"/>
    <property type="match status" value="1"/>
</dbReference>
<dbReference type="Proteomes" id="UP000184191">
    <property type="component" value="Unassembled WGS sequence"/>
</dbReference>
<feature type="domain" description="Tip attachment protein J" evidence="2">
    <location>
        <begin position="827"/>
        <end position="990"/>
    </location>
</feature>
<dbReference type="OrthoDB" id="8445115at2"/>
<organism evidence="4 5">
    <name type="scientific">Roseovarius marisflavi</name>
    <dbReference type="NCBI Taxonomy" id="1054996"/>
    <lineage>
        <taxon>Bacteria</taxon>
        <taxon>Pseudomonadati</taxon>
        <taxon>Pseudomonadota</taxon>
        <taxon>Alphaproteobacteria</taxon>
        <taxon>Rhodobacterales</taxon>
        <taxon>Roseobacteraceae</taxon>
        <taxon>Roseovarius</taxon>
    </lineage>
</organism>
<proteinExistence type="predicted"/>
<dbReference type="RefSeq" id="WP_073200445.1">
    <property type="nucleotide sequence ID" value="NZ_FRBN01000032.1"/>
</dbReference>
<dbReference type="InterPro" id="IPR032876">
    <property type="entry name" value="J_dom"/>
</dbReference>
<protein>
    <submittedName>
        <fullName evidence="4">Putative phage tail protein</fullName>
    </submittedName>
</protein>
<evidence type="ECO:0000259" key="3">
    <source>
        <dbReference type="Pfam" id="PF23666"/>
    </source>
</evidence>
<reference evidence="5" key="1">
    <citation type="submission" date="2016-11" db="EMBL/GenBank/DDBJ databases">
        <authorList>
            <person name="Varghese N."/>
            <person name="Submissions S."/>
        </authorList>
    </citation>
    <scope>NUCLEOTIDE SEQUENCE [LARGE SCALE GENOMIC DNA]</scope>
    <source>
        <strain evidence="5">DSM 29327</strain>
    </source>
</reference>
<feature type="domain" description="GTA TIM-barrel-like" evidence="1">
    <location>
        <begin position="475"/>
        <end position="769"/>
    </location>
</feature>
<name>A0A1M7D007_9RHOB</name>
<dbReference type="InterPro" id="IPR017853">
    <property type="entry name" value="GH"/>
</dbReference>
<dbReference type="Pfam" id="PF13547">
    <property type="entry name" value="GTA_TIM"/>
    <property type="match status" value="1"/>
</dbReference>
<evidence type="ECO:0000259" key="2">
    <source>
        <dbReference type="Pfam" id="PF13550"/>
    </source>
</evidence>
<feature type="domain" description="Rcc01698-like C-terminal" evidence="3">
    <location>
        <begin position="1082"/>
        <end position="1182"/>
    </location>
</feature>
<dbReference type="SUPFAM" id="SSF51445">
    <property type="entry name" value="(Trans)glycosidases"/>
    <property type="match status" value="1"/>
</dbReference>
<dbReference type="STRING" id="1054996.SAMN05444414_13228"/>
<sequence length="1335" mass="144760">MATILLSAAGAAIGGAVGGTALGLSSVAIGRFAGAVIGRSIDQRLLGQGSDVVESGRVNRLRLTGAGEGDAIAQVYGRMRVAGQLIWATEFREEVSVTPGSRGGGKGTPRPATPTTRQISYSVSIALALCEGEISNLARVWADGTEIAKDSLNMRVYRGTRDQLPDPKIEAVEGAGNVPAYRGTAYVVIEALDIGAYGNRVPQFSFEVCRPSQIETPGADLDPTHAVRGVAMLPGSGEYVLATTPVKMNFGPGSAGLANINTPSEKSDFSTSLEALTAELPTCHATSLVVSWFGDDLRCGECQIRPRVEQKQYESTNMPWQVSSLTRAAAGTVPRDADDREVYGGTPSDQSVIEAILSLQQAGQDVLYYPFILMEQMPGNGLPDPYSDAGNQAVLPWRGRITTAKAPGQDGSNDGSPLAETEVAAFFGTARASDFTVTPINALPQSTPGTGALDLLSFGGAVKVSPVSYHGPDEWSYRRFVLHQAALCAAVGGVESFCIGSEMRALTQIRGAANSFPAVAQLMGLAGEVRALLGPDVKIGYAADWSEYFGYQPGNGDRFFHLDPLWADDTIDFIGIDNYMPLSDWREGDDHLDADWGAIYDLDYLQSNIEGGEGYDWFYHSPEARAAQIRTPITDETYDEAWIWRFKDIRNWWQNLHHERVNGERQAEPTAWFPQSKPIRFTEYGCAAVDKGTNEPNKFVDPKSSESSLPRYSTGQRDELIQLQYLRATAGYWEAAENNPLSEEYDGRMIDMDHAYVWAWDARPYPFFPANTGLWSDGANYTRGHWITGRTSAHRLASVVEEIAARTGLRDLDTSELHGYLRGYLVDQVSEARGSLQPLMLRYGFDAIERAGQLQFRLRNGKEDHAVDLDLVVRDAELGGVIEETRGSDIELAGRVRLRFLEADGDYEAISEEAILPDDVTHAVATSEMPLAMTRAEGRQVVERWLSEARVSIDTLRLTLPPSQLRAGAGDILALPKSEGGGRFRIDRVDQMGNAQRIDAVRIEPESYRPILIEDAPARLRPFSAPNPVAPLFMDLPLLTGEEVPHAPHIAVMANPWPGSAALYASDQDANYALDSIIAARSTIGVTQSPLGPACSQVVDRGEGLVVRMLHGTLESITDAALLSGGNICAIGDGTPDGWELFQFRDAELVDTNTYILRHRLRGQLGTEGAGVEIWPEGSYLVRLNGVPQQINLGEAQRGLARHYRIGPGGRPVDDPAFGHAVLAFDGLGLRPYAPVHLRVAKVAGGNLAVSWIRRTRIGGDRWDTPEVPLGEESESYLLRVMRASAVLREVVVAAPLWTYPAAARAADGPQAGKRIEVAQISASFGPGSSARRDL</sequence>
<keyword evidence="5" id="KW-1185">Reference proteome</keyword>
<dbReference type="Pfam" id="PF13550">
    <property type="entry name" value="Phage-tail_3"/>
    <property type="match status" value="1"/>
</dbReference>
<evidence type="ECO:0000259" key="1">
    <source>
        <dbReference type="Pfam" id="PF13547"/>
    </source>
</evidence>